<accession>A0A7S3X551</accession>
<dbReference type="EMBL" id="HBIQ01098907">
    <property type="protein sequence ID" value="CAE0596955.1"/>
    <property type="molecule type" value="Transcribed_RNA"/>
</dbReference>
<name>A0A7S3X551_9SPIT</name>
<proteinExistence type="predicted"/>
<protein>
    <submittedName>
        <fullName evidence="1">Uncharacterized protein</fullName>
    </submittedName>
</protein>
<sequence>MRAPLPPGDLSRAAPAKLFPLPVRPYTWRGGSKTRRPKAARGARPLHAAAQAFADMHPNCRCSQHHSAFATVHFVFHPSRPSSQLCGSQATFTCAQHHFFFVSVQPLSQLAAPASQS</sequence>
<organism evidence="1">
    <name type="scientific">Strombidinopsis acuminata</name>
    <dbReference type="NCBI Taxonomy" id="141414"/>
    <lineage>
        <taxon>Eukaryota</taxon>
        <taxon>Sar</taxon>
        <taxon>Alveolata</taxon>
        <taxon>Ciliophora</taxon>
        <taxon>Intramacronucleata</taxon>
        <taxon>Spirotrichea</taxon>
        <taxon>Choreotrichia</taxon>
        <taxon>Choreotrichida</taxon>
        <taxon>Strombidinopsidae</taxon>
        <taxon>Strombidinopsis</taxon>
    </lineage>
</organism>
<dbReference type="AlphaFoldDB" id="A0A7S3X551"/>
<evidence type="ECO:0000313" key="1">
    <source>
        <dbReference type="EMBL" id="CAE0596955.1"/>
    </source>
</evidence>
<reference evidence="1" key="1">
    <citation type="submission" date="2021-01" db="EMBL/GenBank/DDBJ databases">
        <authorList>
            <person name="Corre E."/>
            <person name="Pelletier E."/>
            <person name="Niang G."/>
            <person name="Scheremetjew M."/>
            <person name="Finn R."/>
            <person name="Kale V."/>
            <person name="Holt S."/>
            <person name="Cochrane G."/>
            <person name="Meng A."/>
            <person name="Brown T."/>
            <person name="Cohen L."/>
        </authorList>
    </citation>
    <scope>NUCLEOTIDE SEQUENCE</scope>
    <source>
        <strain evidence="1">SPMC142</strain>
    </source>
</reference>
<gene>
    <name evidence="1" type="ORF">SACU0126_LOCUS31531</name>
</gene>